<name>A0A4R3JBJ8_9PROT</name>
<accession>A0A4R3JBJ8</accession>
<dbReference type="InterPro" id="IPR028082">
    <property type="entry name" value="Peripla_BP_I"/>
</dbReference>
<gene>
    <name evidence="1" type="ORF">EDD55_104175</name>
</gene>
<reference evidence="1 2" key="1">
    <citation type="submission" date="2019-03" db="EMBL/GenBank/DDBJ databases">
        <title>Genomic Encyclopedia of Type Strains, Phase IV (KMG-IV): sequencing the most valuable type-strain genomes for metagenomic binning, comparative biology and taxonomic classification.</title>
        <authorList>
            <person name="Goeker M."/>
        </authorList>
    </citation>
    <scope>NUCLEOTIDE SEQUENCE [LARGE SCALE GENOMIC DNA]</scope>
    <source>
        <strain evidence="1 2">DSM 101688</strain>
    </source>
</reference>
<dbReference type="EMBL" id="SLZW01000004">
    <property type="protein sequence ID" value="TCS63082.1"/>
    <property type="molecule type" value="Genomic_DNA"/>
</dbReference>
<evidence type="ECO:0000313" key="1">
    <source>
        <dbReference type="EMBL" id="TCS63082.1"/>
    </source>
</evidence>
<dbReference type="SUPFAM" id="SSF53822">
    <property type="entry name" value="Periplasmic binding protein-like I"/>
    <property type="match status" value="1"/>
</dbReference>
<sequence>MGFYLIFIPLNDTIARTGRRPSLLARVFKTNRIHTLVMLTPNATNPFFAEVPRGVEDACYAHGDSLILCRHFKLEALTAPLRGIVSMRVWHTVWRNGGA</sequence>
<keyword evidence="2" id="KW-1185">Reference proteome</keyword>
<dbReference type="Gene3D" id="3.40.50.2300">
    <property type="match status" value="1"/>
</dbReference>
<proteinExistence type="predicted"/>
<protein>
    <submittedName>
        <fullName evidence="1">Uncharacterized protein</fullName>
    </submittedName>
</protein>
<dbReference type="Proteomes" id="UP000295304">
    <property type="component" value="Unassembled WGS sequence"/>
</dbReference>
<organism evidence="1 2">
    <name type="scientific">Varunaivibrio sulfuroxidans</name>
    <dbReference type="NCBI Taxonomy" id="1773489"/>
    <lineage>
        <taxon>Bacteria</taxon>
        <taxon>Pseudomonadati</taxon>
        <taxon>Pseudomonadota</taxon>
        <taxon>Alphaproteobacteria</taxon>
        <taxon>Rhodospirillales</taxon>
        <taxon>Magnetovibrionaceae</taxon>
        <taxon>Varunaivibrio</taxon>
    </lineage>
</organism>
<dbReference type="AlphaFoldDB" id="A0A4R3JBJ8"/>
<evidence type="ECO:0000313" key="2">
    <source>
        <dbReference type="Proteomes" id="UP000295304"/>
    </source>
</evidence>
<comment type="caution">
    <text evidence="1">The sequence shown here is derived from an EMBL/GenBank/DDBJ whole genome shotgun (WGS) entry which is preliminary data.</text>
</comment>